<dbReference type="PANTHER" id="PTHR12192">
    <property type="entry name" value="CATION TRANSPORT PROTEIN CHAC-RELATED"/>
    <property type="match status" value="1"/>
</dbReference>
<dbReference type="GO" id="GO:0016740">
    <property type="term" value="F:transferase activity"/>
    <property type="evidence" value="ECO:0007669"/>
    <property type="project" value="UniProtKB-KW"/>
</dbReference>
<dbReference type="AlphaFoldDB" id="A0A0L8BTC6"/>
<keyword evidence="3" id="KW-0808">Transferase</keyword>
<dbReference type="InterPro" id="IPR036568">
    <property type="entry name" value="GGCT-like_sf"/>
</dbReference>
<dbReference type="GO" id="GO:0006751">
    <property type="term" value="P:glutathione catabolic process"/>
    <property type="evidence" value="ECO:0007669"/>
    <property type="project" value="InterPro"/>
</dbReference>
<sequence>MTVDMDEFWVFGYGSLMWNPGFRFEERSTARAFGYRRSLCVRSWVHRGTQQRPGLVLGLDYGGSCIGTAFRVDNGERAEVVDYLRERELVTHVYKEKTMPVQLADGRRVPALTYVIDRAHVQYAGALSAPEAAAIVAVSSGKSGANSEYVFNTLAHLKEMGIRDHWLEEVVTTLNASVARSKP</sequence>
<dbReference type="Pfam" id="PF04752">
    <property type="entry name" value="ChaC"/>
    <property type="match status" value="1"/>
</dbReference>
<dbReference type="OrthoDB" id="9795692at2"/>
<dbReference type="EC" id="4.3.2.7" evidence="1"/>
<dbReference type="RefSeq" id="WP_053249758.1">
    <property type="nucleotide sequence ID" value="NZ_LGAP01000009.1"/>
</dbReference>
<gene>
    <name evidence="3" type="ORF">AC244_15770</name>
</gene>
<evidence type="ECO:0000313" key="4">
    <source>
        <dbReference type="Proteomes" id="UP000037425"/>
    </source>
</evidence>
<dbReference type="Gene3D" id="3.10.490.10">
    <property type="entry name" value="Gamma-glutamyl cyclotransferase-like"/>
    <property type="match status" value="1"/>
</dbReference>
<keyword evidence="2" id="KW-0456">Lyase</keyword>
<dbReference type="Proteomes" id="UP000037425">
    <property type="component" value="Unassembled WGS sequence"/>
</dbReference>
<dbReference type="GO" id="GO:0061928">
    <property type="term" value="F:glutathione specific gamma-glutamylcyclotransferase activity"/>
    <property type="evidence" value="ECO:0007669"/>
    <property type="project" value="UniProtKB-EC"/>
</dbReference>
<evidence type="ECO:0000313" key="3">
    <source>
        <dbReference type="EMBL" id="KOF17833.1"/>
    </source>
</evidence>
<dbReference type="SUPFAM" id="SSF110857">
    <property type="entry name" value="Gamma-glutamyl cyclotransferase-like"/>
    <property type="match status" value="1"/>
</dbReference>
<organism evidence="3 4">
    <name type="scientific">Ensifer adhaerens</name>
    <name type="common">Sinorhizobium morelense</name>
    <dbReference type="NCBI Taxonomy" id="106592"/>
    <lineage>
        <taxon>Bacteria</taxon>
        <taxon>Pseudomonadati</taxon>
        <taxon>Pseudomonadota</taxon>
        <taxon>Alphaproteobacteria</taxon>
        <taxon>Hyphomicrobiales</taxon>
        <taxon>Rhizobiaceae</taxon>
        <taxon>Sinorhizobium/Ensifer group</taxon>
        <taxon>Ensifer</taxon>
    </lineage>
</organism>
<evidence type="ECO:0000256" key="2">
    <source>
        <dbReference type="ARBA" id="ARBA00023239"/>
    </source>
</evidence>
<evidence type="ECO:0000256" key="1">
    <source>
        <dbReference type="ARBA" id="ARBA00012344"/>
    </source>
</evidence>
<accession>A0A0L8BTC6</accession>
<dbReference type="InterPro" id="IPR013024">
    <property type="entry name" value="GGCT-like"/>
</dbReference>
<dbReference type="CDD" id="cd06661">
    <property type="entry name" value="GGCT_like"/>
    <property type="match status" value="1"/>
</dbReference>
<name>A0A0L8BTC6_ENSAD</name>
<dbReference type="PATRIC" id="fig|106592.7.peg.7466"/>
<comment type="caution">
    <text evidence="3">The sequence shown here is derived from an EMBL/GenBank/DDBJ whole genome shotgun (WGS) entry which is preliminary data.</text>
</comment>
<dbReference type="InterPro" id="IPR006840">
    <property type="entry name" value="ChaC"/>
</dbReference>
<protein>
    <recommendedName>
        <fullName evidence="1">glutathione-specific gamma-glutamylcyclotransferase</fullName>
        <ecNumber evidence="1">4.3.2.7</ecNumber>
    </recommendedName>
</protein>
<dbReference type="EMBL" id="LGAP01000009">
    <property type="protein sequence ID" value="KOF17833.1"/>
    <property type="molecule type" value="Genomic_DNA"/>
</dbReference>
<reference evidence="4" key="1">
    <citation type="submission" date="2015-07" db="EMBL/GenBank/DDBJ databases">
        <title>Whole genome sequence of an Ensifer adhaerens strain isolated from a cave pool in the Wind Cave National Park.</title>
        <authorList>
            <person name="Eng W.W.H."/>
            <person name="Gan H.M."/>
            <person name="Barton H.A."/>
            <person name="Savka M.A."/>
        </authorList>
    </citation>
    <scope>NUCLEOTIDE SEQUENCE [LARGE SCALE GENOMIC DNA]</scope>
    <source>
        <strain evidence="4">SD006</strain>
    </source>
</reference>
<proteinExistence type="predicted"/>
<dbReference type="PANTHER" id="PTHR12192:SF2">
    <property type="entry name" value="GLUTATHIONE-SPECIFIC GAMMA-GLUTAMYLCYCLOTRANSFERASE 2"/>
    <property type="match status" value="1"/>
</dbReference>
<dbReference type="GO" id="GO:0005737">
    <property type="term" value="C:cytoplasm"/>
    <property type="evidence" value="ECO:0007669"/>
    <property type="project" value="TreeGrafter"/>
</dbReference>